<sequence length="329" mass="36180">MTIQHMNLVFQAEGLNHSEKVVLLAYCNYTDPHGYVWAGVDRIADDTGASTSTVKRVRSALKAKNLLATKRRVDPRTGESIPNLTRINLSLLESMRRAPKEYDDNLVEALTFDSEEPSKPSDENPSDLRMDQSEPRADLRMDQSEPTPGLNLTPPYGGLNLTPNPSVHPSDSSSSGGVGASPPPKRPAEEEEETSSARRRGRGAVQVVMERTGASEEEADQVITLVREHAFKKNIRIASMSRYVAGFAAEDLEARLAEIRRQRGSEGRSGGSKRPRRLVMCSHHYVPVPCGACQVEIRSGETETAKRTLAKQGPENRPDLVEWLAPAST</sequence>
<organism evidence="2 3">
    <name type="scientific">Thermobifida halotolerans</name>
    <dbReference type="NCBI Taxonomy" id="483545"/>
    <lineage>
        <taxon>Bacteria</taxon>
        <taxon>Bacillati</taxon>
        <taxon>Actinomycetota</taxon>
        <taxon>Actinomycetes</taxon>
        <taxon>Streptosporangiales</taxon>
        <taxon>Nocardiopsidaceae</taxon>
        <taxon>Thermobifida</taxon>
    </lineage>
</organism>
<feature type="region of interest" description="Disordered" evidence="1">
    <location>
        <begin position="301"/>
        <end position="329"/>
    </location>
</feature>
<reference evidence="2" key="1">
    <citation type="submission" date="2020-10" db="EMBL/GenBank/DDBJ databases">
        <title>De novo genome project of the cellulose decomposer Thermobifida halotolerans type strain.</title>
        <authorList>
            <person name="Nagy I."/>
            <person name="Horvath B."/>
            <person name="Kukolya J."/>
            <person name="Nagy I."/>
            <person name="Orsini M."/>
        </authorList>
    </citation>
    <scope>NUCLEOTIDE SEQUENCE</scope>
    <source>
        <strain evidence="2">DSM 44931</strain>
        <plasmid evidence="2">pTH1</plasmid>
    </source>
</reference>
<evidence type="ECO:0000256" key="1">
    <source>
        <dbReference type="SAM" id="MobiDB-lite"/>
    </source>
</evidence>
<dbReference type="RefSeq" id="WP_068693641.1">
    <property type="nucleotide sequence ID" value="NZ_CP063197.1"/>
</dbReference>
<protein>
    <submittedName>
        <fullName evidence="2">Helix-turn-helix domain-containing protein</fullName>
    </submittedName>
</protein>
<gene>
    <name evidence="2" type="ORF">NI17_024100</name>
</gene>
<evidence type="ECO:0000313" key="3">
    <source>
        <dbReference type="Proteomes" id="UP000265719"/>
    </source>
</evidence>
<proteinExistence type="predicted"/>
<keyword evidence="2" id="KW-0614">Plasmid</keyword>
<dbReference type="InterPro" id="IPR036388">
    <property type="entry name" value="WH-like_DNA-bd_sf"/>
</dbReference>
<dbReference type="AlphaFoldDB" id="A0AA97M1M7"/>
<dbReference type="KEGG" id="thao:NI17_024100"/>
<dbReference type="Pfam" id="PF13730">
    <property type="entry name" value="HTH_36"/>
    <property type="match status" value="1"/>
</dbReference>
<feature type="region of interest" description="Disordered" evidence="1">
    <location>
        <begin position="109"/>
        <end position="205"/>
    </location>
</feature>
<keyword evidence="3" id="KW-1185">Reference proteome</keyword>
<dbReference type="Gene3D" id="1.10.10.10">
    <property type="entry name" value="Winged helix-like DNA-binding domain superfamily/Winged helix DNA-binding domain"/>
    <property type="match status" value="1"/>
</dbReference>
<name>A0AA97M1M7_9ACTN</name>
<accession>A0AA97M1M7</accession>
<geneLocation type="plasmid" evidence="2 3">
    <name>pTH1</name>
</geneLocation>
<feature type="compositionally biased region" description="Basic and acidic residues" evidence="1">
    <location>
        <begin position="116"/>
        <end position="143"/>
    </location>
</feature>
<feature type="compositionally biased region" description="Low complexity" evidence="1">
    <location>
        <begin position="163"/>
        <end position="175"/>
    </location>
</feature>
<dbReference type="EMBL" id="CP063197">
    <property type="protein sequence ID" value="UOE22297.1"/>
    <property type="molecule type" value="Genomic_DNA"/>
</dbReference>
<dbReference type="Proteomes" id="UP000265719">
    <property type="component" value="Plasmid pTH1"/>
</dbReference>
<evidence type="ECO:0000313" key="2">
    <source>
        <dbReference type="EMBL" id="UOE22297.1"/>
    </source>
</evidence>